<reference evidence="1 2" key="1">
    <citation type="submission" date="2017-09" db="EMBL/GenBank/DDBJ databases">
        <title>Depth-based differentiation of microbial function through sediment-hosted aquifers and enrichment of novel symbionts in the deep terrestrial subsurface.</title>
        <authorList>
            <person name="Probst A.J."/>
            <person name="Ladd B."/>
            <person name="Jarett J.K."/>
            <person name="Geller-Mcgrath D.E."/>
            <person name="Sieber C.M."/>
            <person name="Emerson J.B."/>
            <person name="Anantharaman K."/>
            <person name="Thomas B.C."/>
            <person name="Malmstrom R."/>
            <person name="Stieglmeier M."/>
            <person name="Klingl A."/>
            <person name="Woyke T."/>
            <person name="Ryan C.M."/>
            <person name="Banfield J.F."/>
        </authorList>
    </citation>
    <scope>NUCLEOTIDE SEQUENCE [LARGE SCALE GENOMIC DNA]</scope>
    <source>
        <strain evidence="1">CG17_big_fil_post_rev_8_21_14_2_50_48_46</strain>
    </source>
</reference>
<dbReference type="InterPro" id="IPR001602">
    <property type="entry name" value="UPF0047_YjbQ-like"/>
</dbReference>
<dbReference type="Proteomes" id="UP000231019">
    <property type="component" value="Unassembled WGS sequence"/>
</dbReference>
<organism evidence="1 2">
    <name type="scientific">bacterium (Candidatus Blackallbacteria) CG17_big_fil_post_rev_8_21_14_2_50_48_46</name>
    <dbReference type="NCBI Taxonomy" id="2014261"/>
    <lineage>
        <taxon>Bacteria</taxon>
        <taxon>Candidatus Blackallbacteria</taxon>
    </lineage>
</organism>
<dbReference type="SUPFAM" id="SSF111038">
    <property type="entry name" value="YjbQ-like"/>
    <property type="match status" value="1"/>
</dbReference>
<dbReference type="InterPro" id="IPR035917">
    <property type="entry name" value="YjbQ-like_sf"/>
</dbReference>
<sequence length="128" mass="14284">MVITRVFEIKTDGKLTLIDISGQVERLLRNSRLAEGIVTVFIPGNTVALTTVTCEGGKTSNQEQIWQKLQIFGSEPAETQLKTALIGTSLTVPFSRGQMHLDTWQQIVLVDFGQGERWHQITVQMQGE</sequence>
<proteinExistence type="predicted"/>
<evidence type="ECO:0008006" key="3">
    <source>
        <dbReference type="Google" id="ProtNLM"/>
    </source>
</evidence>
<evidence type="ECO:0000313" key="1">
    <source>
        <dbReference type="EMBL" id="PIW15584.1"/>
    </source>
</evidence>
<gene>
    <name evidence="1" type="ORF">COW36_16680</name>
</gene>
<dbReference type="Pfam" id="PF01894">
    <property type="entry name" value="YjbQ"/>
    <property type="match status" value="1"/>
</dbReference>
<evidence type="ECO:0000313" key="2">
    <source>
        <dbReference type="Proteomes" id="UP000231019"/>
    </source>
</evidence>
<protein>
    <recommendedName>
        <fullName evidence="3">Secondary thiamine-phosphate synthase enzyme</fullName>
    </recommendedName>
</protein>
<comment type="caution">
    <text evidence="1">The sequence shown here is derived from an EMBL/GenBank/DDBJ whole genome shotgun (WGS) entry which is preliminary data.</text>
</comment>
<dbReference type="EMBL" id="PFFQ01000050">
    <property type="protein sequence ID" value="PIW15584.1"/>
    <property type="molecule type" value="Genomic_DNA"/>
</dbReference>
<dbReference type="Gene3D" id="2.60.120.460">
    <property type="entry name" value="YjbQ-like"/>
    <property type="match status" value="1"/>
</dbReference>
<accession>A0A2M7G1K5</accession>
<name>A0A2M7G1K5_9BACT</name>
<dbReference type="AlphaFoldDB" id="A0A2M7G1K5"/>